<dbReference type="InterPro" id="IPR021508">
    <property type="entry name" value="Gp17-like"/>
</dbReference>
<dbReference type="EMBL" id="CZBY01000017">
    <property type="protein sequence ID" value="CUQ89572.1"/>
    <property type="molecule type" value="Genomic_DNA"/>
</dbReference>
<protein>
    <recommendedName>
        <fullName evidence="3">DUF3168 domain-containing protein</fullName>
    </recommendedName>
</protein>
<dbReference type="Proteomes" id="UP000095662">
    <property type="component" value="Unassembled WGS sequence"/>
</dbReference>
<dbReference type="OrthoDB" id="2454603at2"/>
<evidence type="ECO:0000313" key="1">
    <source>
        <dbReference type="EMBL" id="CUQ89572.1"/>
    </source>
</evidence>
<organism evidence="1 2">
    <name type="scientific">[Eubacterium] siraeum</name>
    <dbReference type="NCBI Taxonomy" id="39492"/>
    <lineage>
        <taxon>Bacteria</taxon>
        <taxon>Bacillati</taxon>
        <taxon>Bacillota</taxon>
        <taxon>Clostridia</taxon>
        <taxon>Eubacteriales</taxon>
        <taxon>Oscillospiraceae</taxon>
        <taxon>Oscillospiraceae incertae sedis</taxon>
    </lineage>
</organism>
<evidence type="ECO:0000313" key="2">
    <source>
        <dbReference type="Proteomes" id="UP000095662"/>
    </source>
</evidence>
<evidence type="ECO:0008006" key="3">
    <source>
        <dbReference type="Google" id="ProtNLM"/>
    </source>
</evidence>
<proteinExistence type="predicted"/>
<dbReference type="Pfam" id="PF11367">
    <property type="entry name" value="Tail_completion_gp17"/>
    <property type="match status" value="1"/>
</dbReference>
<sequence>MIDIIPTIADMLADIGTVELQFPDTTADFPVITLSEIANQSDTVLHGAERLSVITVQIDVWDKADTPAVVAEMSARISAVMVSKGFRRIFGQMMPDGELQRKCMRFSAKIDELNHRVYSP</sequence>
<dbReference type="STRING" id="39492.ERS852540_01947"/>
<accession>A0A174ZU38</accession>
<reference evidence="1 2" key="1">
    <citation type="submission" date="2015-09" db="EMBL/GenBank/DDBJ databases">
        <authorList>
            <consortium name="Pathogen Informatics"/>
        </authorList>
    </citation>
    <scope>NUCLEOTIDE SEQUENCE [LARGE SCALE GENOMIC DNA]</scope>
    <source>
        <strain evidence="1 2">2789STDY5834928</strain>
    </source>
</reference>
<gene>
    <name evidence="1" type="ORF">ERS852540_01947</name>
</gene>
<name>A0A174ZU38_9FIRM</name>
<dbReference type="AlphaFoldDB" id="A0A174ZU38"/>